<feature type="compositionally biased region" description="Polar residues" evidence="1">
    <location>
        <begin position="1223"/>
        <end position="1239"/>
    </location>
</feature>
<evidence type="ECO:0000256" key="1">
    <source>
        <dbReference type="SAM" id="MobiDB-lite"/>
    </source>
</evidence>
<dbReference type="InterPro" id="IPR058210">
    <property type="entry name" value="SACS/Nov_dom"/>
</dbReference>
<dbReference type="InterPro" id="IPR052957">
    <property type="entry name" value="Auxin_embryo_med"/>
</dbReference>
<dbReference type="RefSeq" id="WP_010365343.1">
    <property type="nucleotide sequence ID" value="NZ_AHBZ03000027.1"/>
</dbReference>
<dbReference type="Pfam" id="PF25794">
    <property type="entry name" value="SACS"/>
    <property type="match status" value="1"/>
</dbReference>
<reference evidence="4" key="2">
    <citation type="submission" date="2015-03" db="EMBL/GenBank/DDBJ databases">
        <title>Genome sequence of Pseudoalteromonas citrea.</title>
        <authorList>
            <person name="Xie B.-B."/>
            <person name="Rong J.-C."/>
            <person name="Qin Q.-L."/>
            <person name="Zhang Y.-Z."/>
        </authorList>
    </citation>
    <scope>NUCLEOTIDE SEQUENCE</scope>
    <source>
        <strain evidence="4">DSM 8771</strain>
    </source>
</reference>
<dbReference type="InterPro" id="IPR036890">
    <property type="entry name" value="HATPase_C_sf"/>
</dbReference>
<name>A0AAD4AEY4_9GAMM</name>
<dbReference type="PANTHER" id="PTHR32387">
    <property type="entry name" value="WU:FJ29H11"/>
    <property type="match status" value="1"/>
</dbReference>
<feature type="compositionally biased region" description="Polar residues" evidence="1">
    <location>
        <begin position="1396"/>
        <end position="1408"/>
    </location>
</feature>
<feature type="region of interest" description="Disordered" evidence="1">
    <location>
        <begin position="1215"/>
        <end position="1412"/>
    </location>
</feature>
<reference evidence="4" key="1">
    <citation type="journal article" date="2012" name="J. Bacteriol.">
        <title>Genome sequences of type strains of seven species of the marine bacterium Pseudoalteromonas.</title>
        <authorList>
            <person name="Xie B.B."/>
            <person name="Shu Y.L."/>
            <person name="Qin Q.L."/>
            <person name="Rong J.C."/>
            <person name="Zhang X.Y."/>
            <person name="Chen X.L."/>
            <person name="Shi M."/>
            <person name="He H.L."/>
            <person name="Zhou B.C."/>
            <person name="Zhang Y.Z."/>
        </authorList>
    </citation>
    <scope>NUCLEOTIDE SEQUENCE</scope>
    <source>
        <strain evidence="4">DSM 8771</strain>
    </source>
</reference>
<feature type="domain" description="Sacsin/Nov" evidence="3">
    <location>
        <begin position="51"/>
        <end position="154"/>
    </location>
</feature>
<organism evidence="4 5">
    <name type="scientific">Pseudoalteromonas citrea</name>
    <dbReference type="NCBI Taxonomy" id="43655"/>
    <lineage>
        <taxon>Bacteria</taxon>
        <taxon>Pseudomonadati</taxon>
        <taxon>Pseudomonadota</taxon>
        <taxon>Gammaproteobacteria</taxon>
        <taxon>Alteromonadales</taxon>
        <taxon>Pseudoalteromonadaceae</taxon>
        <taxon>Pseudoalteromonas</taxon>
    </lineage>
</organism>
<dbReference type="PANTHER" id="PTHR32387:SF3">
    <property type="entry name" value="ATP_DNA BINDING PROTEIN"/>
    <property type="match status" value="1"/>
</dbReference>
<feature type="compositionally biased region" description="Acidic residues" evidence="1">
    <location>
        <begin position="1245"/>
        <end position="1259"/>
    </location>
</feature>
<evidence type="ECO:0008006" key="6">
    <source>
        <dbReference type="Google" id="ProtNLM"/>
    </source>
</evidence>
<evidence type="ECO:0000313" key="5">
    <source>
        <dbReference type="Proteomes" id="UP000016487"/>
    </source>
</evidence>
<evidence type="ECO:0000259" key="2">
    <source>
        <dbReference type="Pfam" id="PF13020"/>
    </source>
</evidence>
<dbReference type="SUPFAM" id="SSF55874">
    <property type="entry name" value="ATPase domain of HSP90 chaperone/DNA topoisomerase II/histidine kinase"/>
    <property type="match status" value="1"/>
</dbReference>
<gene>
    <name evidence="4" type="ORF">PCIT_b0744</name>
</gene>
<feature type="compositionally biased region" description="Polar residues" evidence="1">
    <location>
        <begin position="1313"/>
        <end position="1336"/>
    </location>
</feature>
<evidence type="ECO:0000259" key="3">
    <source>
        <dbReference type="Pfam" id="PF25794"/>
    </source>
</evidence>
<evidence type="ECO:0000313" key="4">
    <source>
        <dbReference type="EMBL" id="KAF7764696.1"/>
    </source>
</evidence>
<protein>
    <recommendedName>
        <fullName evidence="6">Protein NO VEIN C-terminal domain-containing protein</fullName>
    </recommendedName>
</protein>
<feature type="compositionally biased region" description="Low complexity" evidence="1">
    <location>
        <begin position="1351"/>
        <end position="1380"/>
    </location>
</feature>
<accession>A0AAD4AEY4</accession>
<dbReference type="Proteomes" id="UP000016487">
    <property type="component" value="Unassembled WGS sequence"/>
</dbReference>
<proteinExistence type="predicted"/>
<feature type="domain" description="Protein NO VEIN C-terminal" evidence="2">
    <location>
        <begin position="1462"/>
        <end position="1527"/>
    </location>
</feature>
<comment type="caution">
    <text evidence="4">The sequence shown here is derived from an EMBL/GenBank/DDBJ whole genome shotgun (WGS) entry which is preliminary data.</text>
</comment>
<dbReference type="EMBL" id="AHBZ03000027">
    <property type="protein sequence ID" value="KAF7764696.1"/>
    <property type="molecule type" value="Genomic_DNA"/>
</dbReference>
<dbReference type="InterPro" id="IPR024975">
    <property type="entry name" value="NOV_C"/>
</dbReference>
<sequence>MDQAVKTAKSQIDEFKRQKYHFDTETGECNLPEDAKSDYDNALKILSEQLYSKDIHFIFELIQNAEDNHYGKIATPELSFELLEYDPTNTPGCTGCLVIKNNENGFDINNIKAISSIGKSTKANQKDAGYIGEKGIGFKSVFVVSPAPHILSNGFQIKFLKDDPKTGLGYIVPYWLEDDLSKFYNGNGTTLLLPLQNKQGSESRMFDKVQHELSKLSPELVLFLRKLKKLSIKTPNYYADYHLTKDGDYVELNTQSSSQNTSVKYLLKSQTISVPADAVNELRENVTKRDISIAFPVNFELEESPLYCYLPTESETGLPFLVNADFILSASRESIRQDLTWNNWMRGEVANFAAKTISKILSQKGDISRWAWVPVFGSNRVIYWNNVRERVEEALKVSKCIPTLSGQYELPSKVLSLGNTYGFLHSWPLSVIERFPFDLFWDDSSLISRVSSAIGLKSFGQKDFVSFLGLIKSDDDLSNDDLMPAIVEVTQQKGQWGSAKKYDSYLSQLRSCHLFKCESGLQNSKYKNLFLPSEDKHEVPVLVNGEGENTQPNYIDKTFFNIMPPHIKTSVKLMFNVDEVHAVSYLESSVVGFLKHNKNSCTEESLEALSKYLVENIDDLPVETLRALKSVLPFKSADGKWVTPLEHTRYVVPLSENEHPLWQKIYTNADELKHIIVLCEDYVNWVDEDLASDFFSALEISDHVTPFVISVNESPKFKATPRAFLDTEFWTDEDNRKRAYEWLYRVYSDDEIIKSEYKSNFCLSYFLLEEPWLLSTSQGFVKPSPTLHCFSESERGYFGSSLNYLKDNVSKVFAKKLGLITEPTPKGFMDQIKAQKSKDKVDVDFLILAYDALSNWKDPGEAARIQKRLSLEKLIYLNEPRDEWVAPENSVWENISSLGASFVGLSSYLPEKLRFYTIDTLGVKERHGIESYYSAYQVLAKSNKPLSKEEKDRLNRVVRHINTNIRSEEFVQDVQWSNFAKSAKVYTDIGTWLSHDKQLYVADDGKIKRLFEDHRSVNFTWSSATEFFTFFEGLGVKKASENITVTVSGVSGLNKETKVQITGFAKKAICLFIADNLSLDDEIIQQLANFYQSKEYGCEQLTVRYSLGDTSHVEVKTELGVYDPAEPALILVNDNDIEDIKDELAQSIARYFFGKRANTFEKSIRVFIDIHSESRLGKIVQKENLELDDSKTEIIERLFNEGYDVEQAIEGELHHDSEDSDTSELQNDQGNDNEITQSDAHSEDIIDESPLDKEGDEEAASAVYEQLSTTEDYSEPSAVESHDKTSSAIQEKEEAENDLYREPVSSGDDYFRSNGSTGQKHEASNSFESSNAQRPENVTEEYNNKENLHEGSSGSSSKSGVSNTSIKSSLSLKKNNGSSKAPKSNGEYFSPDKESTQQNNSERANRQSPGYRLFSYVESDKTHERSEREQRDDQLFGSKAESYVKKWLEEQSYVDVELLGGVNKGFDIQAVDPESGEIIFVEVKGQRGAWNRTGIAMSKSQMEKCLTEGDNYWLIVVENLLTTPTIHKFVNPAKLIDRYYFDSNWSKVAELLKTPEPKEIDIDDLFIDETSKNIYISFQSEGIVLPTVGYEISNENFEVIAELEFAWPELKIGIYFDEPENDIDGWNLFSIEDVEKDTSAIYELVNKG</sequence>
<dbReference type="Pfam" id="PF13020">
    <property type="entry name" value="NOV_C"/>
    <property type="match status" value="1"/>
</dbReference>
<dbReference type="NCBIfam" id="NF047352">
    <property type="entry name" value="P_loop_sacsin"/>
    <property type="match status" value="1"/>
</dbReference>
<dbReference type="Gene3D" id="3.30.565.10">
    <property type="entry name" value="Histidine kinase-like ATPase, C-terminal domain"/>
    <property type="match status" value="1"/>
</dbReference>